<dbReference type="Proteomes" id="UP000014977">
    <property type="component" value="Unassembled WGS sequence"/>
</dbReference>
<dbReference type="Pfam" id="PF13275">
    <property type="entry name" value="S4_2"/>
    <property type="match status" value="1"/>
</dbReference>
<dbReference type="EMBL" id="ATHJ01000115">
    <property type="protein sequence ID" value="EPR34469.1"/>
    <property type="molecule type" value="Genomic_DNA"/>
</dbReference>
<evidence type="ECO:0000256" key="1">
    <source>
        <dbReference type="PROSITE-ProRule" id="PRU00182"/>
    </source>
</evidence>
<dbReference type="RefSeq" id="WP_020878398.1">
    <property type="nucleotide sequence ID" value="NZ_ATHJ01000115.1"/>
</dbReference>
<dbReference type="PROSITE" id="PS50889">
    <property type="entry name" value="S4"/>
    <property type="match status" value="1"/>
</dbReference>
<reference evidence="2 3" key="1">
    <citation type="journal article" date="2013" name="Genome Announc.">
        <title>Draft genome sequences for three mercury-methylating, sulfate-reducing bacteria.</title>
        <authorList>
            <person name="Brown S.D."/>
            <person name="Hurt R.A.Jr."/>
            <person name="Gilmour C.C."/>
            <person name="Elias D.A."/>
        </authorList>
    </citation>
    <scope>NUCLEOTIDE SEQUENCE [LARGE SCALE GENOMIC DNA]</scope>
    <source>
        <strain evidence="2 3">DSM 2059</strain>
    </source>
</reference>
<keyword evidence="1" id="KW-0694">RNA-binding</keyword>
<dbReference type="Gene3D" id="3.10.290.10">
    <property type="entry name" value="RNA-binding S4 domain"/>
    <property type="match status" value="1"/>
</dbReference>
<dbReference type="GO" id="GO:0003723">
    <property type="term" value="F:RNA binding"/>
    <property type="evidence" value="ECO:0007669"/>
    <property type="project" value="UniProtKB-KW"/>
</dbReference>
<dbReference type="InterPro" id="IPR036986">
    <property type="entry name" value="S4_RNA-bd_sf"/>
</dbReference>
<comment type="caution">
    <text evidence="2">The sequence shown here is derived from an EMBL/GenBank/DDBJ whole genome shotgun (WGS) entry which is preliminary data.</text>
</comment>
<dbReference type="AlphaFoldDB" id="S7UKU3"/>
<gene>
    <name evidence="2" type="ORF">dsmv_3308</name>
</gene>
<evidence type="ECO:0000313" key="2">
    <source>
        <dbReference type="EMBL" id="EPR34469.1"/>
    </source>
</evidence>
<name>S7UKU3_DESML</name>
<evidence type="ECO:0000313" key="3">
    <source>
        <dbReference type="Proteomes" id="UP000014977"/>
    </source>
</evidence>
<dbReference type="eggNOG" id="COG2501">
    <property type="taxonomic scope" value="Bacteria"/>
</dbReference>
<dbReference type="STRING" id="897.B2D07_01655"/>
<proteinExistence type="predicted"/>
<protein>
    <submittedName>
        <fullName evidence="2">Uncharacterized protein</fullName>
    </submittedName>
</protein>
<accession>S7UKU3</accession>
<organism evidence="2 3">
    <name type="scientific">Desulfococcus multivorans DSM 2059</name>
    <dbReference type="NCBI Taxonomy" id="1121405"/>
    <lineage>
        <taxon>Bacteria</taxon>
        <taxon>Pseudomonadati</taxon>
        <taxon>Thermodesulfobacteriota</taxon>
        <taxon>Desulfobacteria</taxon>
        <taxon>Desulfobacterales</taxon>
        <taxon>Desulfococcaceae</taxon>
        <taxon>Desulfococcus</taxon>
    </lineage>
</organism>
<sequence>MNTKHHEPTAVPEIIIDREPIELYKILKMENWVASGGEAKFAIADGQVLVNNAVETRKRKKIFSGDTVAFAGRRIQIRLKPA</sequence>
<keyword evidence="3" id="KW-1185">Reference proteome</keyword>
<dbReference type="CDD" id="cd00165">
    <property type="entry name" value="S4"/>
    <property type="match status" value="1"/>
</dbReference>
<dbReference type="SUPFAM" id="SSF55174">
    <property type="entry name" value="Alpha-L RNA-binding motif"/>
    <property type="match status" value="1"/>
</dbReference>